<evidence type="ECO:0000313" key="1">
    <source>
        <dbReference type="EMBL" id="GBP71681.1"/>
    </source>
</evidence>
<name>A0A4C1Y631_EUMVA</name>
<dbReference type="Proteomes" id="UP000299102">
    <property type="component" value="Unassembled WGS sequence"/>
</dbReference>
<organism evidence="1 2">
    <name type="scientific">Eumeta variegata</name>
    <name type="common">Bagworm moth</name>
    <name type="synonym">Eumeta japonica</name>
    <dbReference type="NCBI Taxonomy" id="151549"/>
    <lineage>
        <taxon>Eukaryota</taxon>
        <taxon>Metazoa</taxon>
        <taxon>Ecdysozoa</taxon>
        <taxon>Arthropoda</taxon>
        <taxon>Hexapoda</taxon>
        <taxon>Insecta</taxon>
        <taxon>Pterygota</taxon>
        <taxon>Neoptera</taxon>
        <taxon>Endopterygota</taxon>
        <taxon>Lepidoptera</taxon>
        <taxon>Glossata</taxon>
        <taxon>Ditrysia</taxon>
        <taxon>Tineoidea</taxon>
        <taxon>Psychidae</taxon>
        <taxon>Oiketicinae</taxon>
        <taxon>Eumeta</taxon>
    </lineage>
</organism>
<sequence>MDTIFGPAQLHKPDVVLDSDSDAIVEGYQSLLERGSRKYMATCVATIYFLESRFQLVGKFSRRYIEEFKVSEIKEFTNRRVFWQQRCHKSHAMEYEASLMFRCCTKPLNSTERQDNKYANFRPAVRSAHESTKLSNILMNHSPS</sequence>
<dbReference type="EMBL" id="BGZK01001117">
    <property type="protein sequence ID" value="GBP71681.1"/>
    <property type="molecule type" value="Genomic_DNA"/>
</dbReference>
<dbReference type="AlphaFoldDB" id="A0A4C1Y631"/>
<evidence type="ECO:0000313" key="2">
    <source>
        <dbReference type="Proteomes" id="UP000299102"/>
    </source>
</evidence>
<reference evidence="1 2" key="1">
    <citation type="journal article" date="2019" name="Commun. Biol.">
        <title>The bagworm genome reveals a unique fibroin gene that provides high tensile strength.</title>
        <authorList>
            <person name="Kono N."/>
            <person name="Nakamura H."/>
            <person name="Ohtoshi R."/>
            <person name="Tomita M."/>
            <person name="Numata K."/>
            <person name="Arakawa K."/>
        </authorList>
    </citation>
    <scope>NUCLEOTIDE SEQUENCE [LARGE SCALE GENOMIC DNA]</scope>
</reference>
<proteinExistence type="predicted"/>
<keyword evidence="2" id="KW-1185">Reference proteome</keyword>
<comment type="caution">
    <text evidence="1">The sequence shown here is derived from an EMBL/GenBank/DDBJ whole genome shotgun (WGS) entry which is preliminary data.</text>
</comment>
<protein>
    <submittedName>
        <fullName evidence="1">Uncharacterized protein</fullName>
    </submittedName>
</protein>
<accession>A0A4C1Y631</accession>
<gene>
    <name evidence="1" type="ORF">EVAR_8287_1</name>
</gene>